<comment type="cofactor">
    <cofactor evidence="1 9">
        <name>Mg(2+)</name>
        <dbReference type="ChEBI" id="CHEBI:18420"/>
    </cofactor>
</comment>
<dbReference type="UniPathway" id="UPA00610">
    <property type="reaction ID" value="UER00666"/>
</dbReference>
<evidence type="ECO:0000256" key="8">
    <source>
        <dbReference type="ARBA" id="ARBA00057946"/>
    </source>
</evidence>
<comment type="function">
    <text evidence="9">Involved in nucleotide metabolism via production of dUMP, the immediate precursor of thymidine nucleotides, and decreases the intracellular concentration of dUTP so that uracil cannot be incorporated into DNA.</text>
</comment>
<keyword evidence="5 9" id="KW-0460">Magnesium</keyword>
<evidence type="ECO:0000256" key="7">
    <source>
        <dbReference type="ARBA" id="ARBA00047686"/>
    </source>
</evidence>
<evidence type="ECO:0000256" key="1">
    <source>
        <dbReference type="ARBA" id="ARBA00001946"/>
    </source>
</evidence>
<keyword evidence="4 9" id="KW-0378">Hydrolase</keyword>
<dbReference type="Gene3D" id="2.70.40.10">
    <property type="match status" value="1"/>
</dbReference>
<keyword evidence="6 9" id="KW-0546">Nucleotide metabolism</keyword>
<evidence type="ECO:0000256" key="9">
    <source>
        <dbReference type="RuleBase" id="RU367024"/>
    </source>
</evidence>
<dbReference type="InterPro" id="IPR008181">
    <property type="entry name" value="dUTPase"/>
</dbReference>
<evidence type="ECO:0000256" key="3">
    <source>
        <dbReference type="ARBA" id="ARBA00006581"/>
    </source>
</evidence>
<dbReference type="CDD" id="cd07557">
    <property type="entry name" value="trimeric_dUTPase"/>
    <property type="match status" value="1"/>
</dbReference>
<comment type="function">
    <text evidence="8">Catalyzes the cleavage of 2'-deoxyuridine 5'-triphosphate (dUTP) into 2'-deoxyuridine 5'-monophosphate (dUMP) and inorganic pyrophosphate and through its action efficiently prevents uracil misincorporation into DNA and at the same time provides dUMP, the substrate for de novo thymidylate biosynthesis. Inhibits peroxisome proliferator-activated receptor (PPAR) activity by binding of its N-terminal to PPAR, preventing the latter's dimerization with retinoid X receptor. Essential for embryonic development.</text>
</comment>
<evidence type="ECO:0000256" key="2">
    <source>
        <dbReference type="ARBA" id="ARBA00005142"/>
    </source>
</evidence>
<dbReference type="GO" id="GO:0000287">
    <property type="term" value="F:magnesium ion binding"/>
    <property type="evidence" value="ECO:0007669"/>
    <property type="project" value="UniProtKB-UniRule"/>
</dbReference>
<dbReference type="FunFam" id="2.70.40.10:FF:000004">
    <property type="entry name" value="Deoxyuridine triphosphatase"/>
    <property type="match status" value="1"/>
</dbReference>
<dbReference type="EC" id="3.6.1.23" evidence="9"/>
<dbReference type="SUPFAM" id="SSF51283">
    <property type="entry name" value="dUTPase-like"/>
    <property type="match status" value="1"/>
</dbReference>
<dbReference type="GO" id="GO:0004170">
    <property type="term" value="F:dUTP diphosphatase activity"/>
    <property type="evidence" value="ECO:0007669"/>
    <property type="project" value="UniProtKB-UniRule"/>
</dbReference>
<sequence>MPGDSPVLRFVKLSSKAYAPIKGSEKAAGFDLRSAYNYIIPSRGKELVKTDLQIDLPEGCYGRVAPRSGLAWKNHIDVGAGVIDADYRGNVGVVLFNHGPEDFVVKEGDRIAQLICERILYPSLQEVQTIDVTNRGSGGFGSTGVN</sequence>
<dbReference type="GO" id="GO:0006226">
    <property type="term" value="P:dUMP biosynthetic process"/>
    <property type="evidence" value="ECO:0007669"/>
    <property type="project" value="UniProtKB-UniRule"/>
</dbReference>
<comment type="pathway">
    <text evidence="2 9">Pyrimidine metabolism; dUMP biosynthesis; dUMP from dCTP (dUTP route): step 2/2.</text>
</comment>
<name>A0A023F852_TRIIF</name>
<dbReference type="InterPro" id="IPR029054">
    <property type="entry name" value="dUTPase-like"/>
</dbReference>
<evidence type="ECO:0000256" key="6">
    <source>
        <dbReference type="ARBA" id="ARBA00023080"/>
    </source>
</evidence>
<dbReference type="PANTHER" id="PTHR11241:SF0">
    <property type="entry name" value="DEOXYURIDINE 5'-TRIPHOSPHATE NUCLEOTIDOHYDROLASE"/>
    <property type="match status" value="1"/>
</dbReference>
<dbReference type="AlphaFoldDB" id="A0A023F852"/>
<dbReference type="InterPro" id="IPR033704">
    <property type="entry name" value="dUTPase_trimeric"/>
</dbReference>
<comment type="similarity">
    <text evidence="3 9">Belongs to the dUTPase family.</text>
</comment>
<dbReference type="GO" id="GO:0046081">
    <property type="term" value="P:dUTP catabolic process"/>
    <property type="evidence" value="ECO:0007669"/>
    <property type="project" value="UniProtKB-UniRule"/>
</dbReference>
<evidence type="ECO:0000256" key="4">
    <source>
        <dbReference type="ARBA" id="ARBA00022801"/>
    </source>
</evidence>
<dbReference type="NCBIfam" id="TIGR00576">
    <property type="entry name" value="dut"/>
    <property type="match status" value="1"/>
</dbReference>
<dbReference type="InterPro" id="IPR036157">
    <property type="entry name" value="dUTPase-like_sf"/>
</dbReference>
<keyword evidence="9" id="KW-0479">Metal-binding</keyword>
<dbReference type="PANTHER" id="PTHR11241">
    <property type="entry name" value="DEOXYURIDINE 5'-TRIPHOSPHATE NUCLEOTIDOHYDROLASE"/>
    <property type="match status" value="1"/>
</dbReference>
<dbReference type="EMBL" id="GBBI01001284">
    <property type="protein sequence ID" value="JAC17428.1"/>
    <property type="molecule type" value="mRNA"/>
</dbReference>
<dbReference type="NCBIfam" id="NF001862">
    <property type="entry name" value="PRK00601.1"/>
    <property type="match status" value="1"/>
</dbReference>
<evidence type="ECO:0000259" key="10">
    <source>
        <dbReference type="Pfam" id="PF00692"/>
    </source>
</evidence>
<evidence type="ECO:0000256" key="5">
    <source>
        <dbReference type="ARBA" id="ARBA00022842"/>
    </source>
</evidence>
<feature type="domain" description="dUTPase-like" evidence="10">
    <location>
        <begin position="18"/>
        <end position="144"/>
    </location>
</feature>
<dbReference type="Pfam" id="PF00692">
    <property type="entry name" value="dUTPase"/>
    <property type="match status" value="1"/>
</dbReference>
<comment type="catalytic activity">
    <reaction evidence="7 9">
        <text>dUTP + H2O = dUMP + diphosphate + H(+)</text>
        <dbReference type="Rhea" id="RHEA:10248"/>
        <dbReference type="ChEBI" id="CHEBI:15377"/>
        <dbReference type="ChEBI" id="CHEBI:15378"/>
        <dbReference type="ChEBI" id="CHEBI:33019"/>
        <dbReference type="ChEBI" id="CHEBI:61555"/>
        <dbReference type="ChEBI" id="CHEBI:246422"/>
        <dbReference type="EC" id="3.6.1.23"/>
    </reaction>
</comment>
<evidence type="ECO:0000313" key="11">
    <source>
        <dbReference type="EMBL" id="JAC17428.1"/>
    </source>
</evidence>
<organism evidence="11">
    <name type="scientific">Triatoma infestans</name>
    <name type="common">Assassin bug</name>
    <dbReference type="NCBI Taxonomy" id="30076"/>
    <lineage>
        <taxon>Eukaryota</taxon>
        <taxon>Metazoa</taxon>
        <taxon>Ecdysozoa</taxon>
        <taxon>Arthropoda</taxon>
        <taxon>Hexapoda</taxon>
        <taxon>Insecta</taxon>
        <taxon>Pterygota</taxon>
        <taxon>Neoptera</taxon>
        <taxon>Paraneoptera</taxon>
        <taxon>Hemiptera</taxon>
        <taxon>Heteroptera</taxon>
        <taxon>Panheteroptera</taxon>
        <taxon>Cimicomorpha</taxon>
        <taxon>Reduviidae</taxon>
        <taxon>Triatominae</taxon>
        <taxon>Triatoma</taxon>
    </lineage>
</organism>
<protein>
    <recommendedName>
        <fullName evidence="9">Deoxyuridine 5'-triphosphate nucleotidohydrolase</fullName>
        <shortName evidence="9">dUTPase</shortName>
        <ecNumber evidence="9">3.6.1.23</ecNumber>
    </recommendedName>
    <alternativeName>
        <fullName evidence="9">dUTP pyrophosphatase</fullName>
    </alternativeName>
</protein>
<proteinExistence type="evidence at transcript level"/>
<reference evidence="11" key="1">
    <citation type="journal article" date="2014" name="PLoS Negl. Trop. Dis.">
        <title>An updated insight into the Sialotranscriptome of Triatoma infestans: developmental stage and geographic variations.</title>
        <authorList>
            <person name="Schwarz A."/>
            <person name="Medrano-Mercado N."/>
            <person name="Schaub G.A."/>
            <person name="Struchiner C.J."/>
            <person name="Bargues M.D."/>
            <person name="Levy M.Z."/>
            <person name="Ribeiro J.M."/>
        </authorList>
    </citation>
    <scope>NUCLEOTIDE SEQUENCE</scope>
    <source>
        <strain evidence="11">Chile</strain>
        <tissue evidence="11">Salivary glands</tissue>
    </source>
</reference>
<accession>A0A023F852</accession>